<keyword evidence="2" id="KW-1185">Reference proteome</keyword>
<comment type="caution">
    <text evidence="1">The sequence shown here is derived from an EMBL/GenBank/DDBJ whole genome shotgun (WGS) entry which is preliminary data.</text>
</comment>
<dbReference type="Proteomes" id="UP001562159">
    <property type="component" value="Unassembled WGS sequence"/>
</dbReference>
<organism evidence="1 2">
    <name type="scientific">Rhodanobacter humi</name>
    <dbReference type="NCBI Taxonomy" id="1888173"/>
    <lineage>
        <taxon>Bacteria</taxon>
        <taxon>Pseudomonadati</taxon>
        <taxon>Pseudomonadota</taxon>
        <taxon>Gammaproteobacteria</taxon>
        <taxon>Lysobacterales</taxon>
        <taxon>Rhodanobacteraceae</taxon>
        <taxon>Rhodanobacter</taxon>
    </lineage>
</organism>
<gene>
    <name evidence="1" type="ORF">AB7878_03180</name>
</gene>
<proteinExistence type="predicted"/>
<evidence type="ECO:0000313" key="1">
    <source>
        <dbReference type="EMBL" id="MEY2181409.1"/>
    </source>
</evidence>
<evidence type="ECO:0000313" key="2">
    <source>
        <dbReference type="Proteomes" id="UP001562159"/>
    </source>
</evidence>
<evidence type="ECO:0008006" key="3">
    <source>
        <dbReference type="Google" id="ProtNLM"/>
    </source>
</evidence>
<sequence length="142" mass="14630">MIRLKAMLGHMLSGRSSFVLLLFALAVLPGCSGRPPANEHAKSSPVAQSSPKFAPLPAMPSAPVWERVASQGDCAPHGLHGGWGTCINGKACLGFGVRGENGNAVCTCYGRTGGCAQGQRCDALQLTCVPEKQPPSGRGDAD</sequence>
<accession>A0ABV4ALX9</accession>
<name>A0ABV4ALX9_9GAMM</name>
<reference evidence="1 2" key="1">
    <citation type="submission" date="2024-07" db="EMBL/GenBank/DDBJ databases">
        <title>Molecular mechanisms and environmental adaptations of flagellar loss and biofilm growth of Rhodanobacter under environmental stress.</title>
        <authorList>
            <person name="Chen M."/>
        </authorList>
    </citation>
    <scope>NUCLEOTIDE SEQUENCE [LARGE SCALE GENOMIC DNA]</scope>
    <source>
        <strain evidence="1 2">RS22</strain>
    </source>
</reference>
<dbReference type="EMBL" id="JBGBPY010000001">
    <property type="protein sequence ID" value="MEY2181409.1"/>
    <property type="molecule type" value="Genomic_DNA"/>
</dbReference>
<protein>
    <recommendedName>
        <fullName evidence="3">Lipoprotein</fullName>
    </recommendedName>
</protein>